<dbReference type="OrthoDB" id="1864078at2759"/>
<evidence type="ECO:0000313" key="3">
    <source>
        <dbReference type="Proteomes" id="UP000017836"/>
    </source>
</evidence>
<dbReference type="PANTHER" id="PTHR31374:SF216">
    <property type="entry name" value="SAUR-LIKE AUXIN-RESPONSIVE PROTEIN FAMILY"/>
    <property type="match status" value="1"/>
</dbReference>
<dbReference type="HOGENOM" id="CLU_160943_0_0_1"/>
<dbReference type="Gramene" id="ERN11472">
    <property type="protein sequence ID" value="ERN11472"/>
    <property type="gene ID" value="AMTR_s00022p00089900"/>
</dbReference>
<dbReference type="OMA" id="CCGLKNS"/>
<comment type="similarity">
    <text evidence="1">Belongs to the ARG7 family.</text>
</comment>
<evidence type="ECO:0000313" key="2">
    <source>
        <dbReference type="EMBL" id="ERN11472.1"/>
    </source>
</evidence>
<proteinExistence type="inferred from homology"/>
<organism evidence="2 3">
    <name type="scientific">Amborella trichopoda</name>
    <dbReference type="NCBI Taxonomy" id="13333"/>
    <lineage>
        <taxon>Eukaryota</taxon>
        <taxon>Viridiplantae</taxon>
        <taxon>Streptophyta</taxon>
        <taxon>Embryophyta</taxon>
        <taxon>Tracheophyta</taxon>
        <taxon>Spermatophyta</taxon>
        <taxon>Magnoliopsida</taxon>
        <taxon>Amborellales</taxon>
        <taxon>Amborellaceae</taxon>
        <taxon>Amborella</taxon>
    </lineage>
</organism>
<dbReference type="AlphaFoldDB" id="W1PN65"/>
<keyword evidence="3" id="KW-1185">Reference proteome</keyword>
<dbReference type="Proteomes" id="UP000017836">
    <property type="component" value="Unassembled WGS sequence"/>
</dbReference>
<dbReference type="PANTHER" id="PTHR31374">
    <property type="entry name" value="AUXIN-INDUCED PROTEIN-LIKE-RELATED"/>
    <property type="match status" value="1"/>
</dbReference>
<sequence length="114" mass="13057">MANLVKKLWCCRRKSFPIDIPKGYINVCVGKQVPFKFVLEANYLNHPLVENLLDLSVEEYGYSYDGALRIDCEVEVFVYLIELLKTRNPSAHYMELSDLLSKFKPGSPGPKESL</sequence>
<protein>
    <submittedName>
        <fullName evidence="2">Uncharacterized protein</fullName>
    </submittedName>
</protein>
<dbReference type="EMBL" id="KI392687">
    <property type="protein sequence ID" value="ERN11472.1"/>
    <property type="molecule type" value="Genomic_DNA"/>
</dbReference>
<dbReference type="InterPro" id="IPR003676">
    <property type="entry name" value="SAUR_fam"/>
</dbReference>
<name>W1PN65_AMBTC</name>
<gene>
    <name evidence="2" type="ORF">AMTR_s00022p00089900</name>
</gene>
<dbReference type="GO" id="GO:0009733">
    <property type="term" value="P:response to auxin"/>
    <property type="evidence" value="ECO:0007669"/>
    <property type="project" value="InterPro"/>
</dbReference>
<dbReference type="KEGG" id="atr:18439670"/>
<evidence type="ECO:0000256" key="1">
    <source>
        <dbReference type="ARBA" id="ARBA00006974"/>
    </source>
</evidence>
<dbReference type="eggNOG" id="ENOG502S3NJ">
    <property type="taxonomic scope" value="Eukaryota"/>
</dbReference>
<accession>W1PN65</accession>
<reference evidence="3" key="1">
    <citation type="journal article" date="2013" name="Science">
        <title>The Amborella genome and the evolution of flowering plants.</title>
        <authorList>
            <consortium name="Amborella Genome Project"/>
        </authorList>
    </citation>
    <scope>NUCLEOTIDE SEQUENCE [LARGE SCALE GENOMIC DNA]</scope>
</reference>
<dbReference type="Pfam" id="PF02519">
    <property type="entry name" value="Auxin_inducible"/>
    <property type="match status" value="1"/>
</dbReference>